<accession>A0ABM7GJB0</accession>
<gene>
    <name evidence="1" type="ORF">HORIV_31330</name>
</gene>
<evidence type="ECO:0000313" key="1">
    <source>
        <dbReference type="EMBL" id="BBI50712.1"/>
    </source>
</evidence>
<sequence length="85" mass="9537">MLLRIRTAFPDWREEILDTIETADTVVTRYCSSGINTGPLDGAPPTGRKIVVDEISIYRIADALVQEQWCLVDDLTFARQLGRLG</sequence>
<reference evidence="2" key="1">
    <citation type="journal article" date="2019" name="Microbiol. Resour. Announc.">
        <title>Complete Genome Sequence of Halomonas olivaria, a Moderately Halophilic Bacterium Isolated from Olive Processing Effluents, Obtained by Nanopore Sequencing.</title>
        <authorList>
            <person name="Nagata S."/>
            <person name="Ii K.M."/>
            <person name="Tsukimi T."/>
            <person name="Miura M.C."/>
            <person name="Galipon J."/>
            <person name="Arakawa K."/>
        </authorList>
    </citation>
    <scope>NUCLEOTIDE SEQUENCE [LARGE SCALE GENOMIC DNA]</scope>
    <source>
        <strain evidence="2">TYRC17</strain>
    </source>
</reference>
<dbReference type="InterPro" id="IPR032710">
    <property type="entry name" value="NTF2-like_dom_sf"/>
</dbReference>
<keyword evidence="2" id="KW-1185">Reference proteome</keyword>
<protein>
    <recommendedName>
        <fullName evidence="3">SnoaL-like polyketide cyclase</fullName>
    </recommendedName>
</protein>
<proteinExistence type="predicted"/>
<dbReference type="Gene3D" id="3.10.450.50">
    <property type="match status" value="1"/>
</dbReference>
<organism evidence="1 2">
    <name type="scientific">Vreelandella olivaria</name>
    <dbReference type="NCBI Taxonomy" id="390919"/>
    <lineage>
        <taxon>Bacteria</taxon>
        <taxon>Pseudomonadati</taxon>
        <taxon>Pseudomonadota</taxon>
        <taxon>Gammaproteobacteria</taxon>
        <taxon>Oceanospirillales</taxon>
        <taxon>Halomonadaceae</taxon>
        <taxon>Vreelandella</taxon>
    </lineage>
</organism>
<name>A0ABM7GJB0_9GAMM</name>
<evidence type="ECO:0008006" key="3">
    <source>
        <dbReference type="Google" id="ProtNLM"/>
    </source>
</evidence>
<dbReference type="Pfam" id="PF07366">
    <property type="entry name" value="SnoaL"/>
    <property type="match status" value="1"/>
</dbReference>
<evidence type="ECO:0000313" key="2">
    <source>
        <dbReference type="Proteomes" id="UP000289555"/>
    </source>
</evidence>
<dbReference type="EMBL" id="AP019416">
    <property type="protein sequence ID" value="BBI50712.1"/>
    <property type="molecule type" value="Genomic_DNA"/>
</dbReference>
<dbReference type="InterPro" id="IPR009959">
    <property type="entry name" value="Cyclase_SnoaL-like"/>
</dbReference>
<dbReference type="SUPFAM" id="SSF54427">
    <property type="entry name" value="NTF2-like"/>
    <property type="match status" value="1"/>
</dbReference>
<dbReference type="Proteomes" id="UP000289555">
    <property type="component" value="Chromosome"/>
</dbReference>